<proteinExistence type="predicted"/>
<dbReference type="Proteomes" id="UP000431684">
    <property type="component" value="Unassembled WGS sequence"/>
</dbReference>
<dbReference type="InterPro" id="IPR024445">
    <property type="entry name" value="Tnp_ISXO2-like"/>
</dbReference>
<dbReference type="OrthoDB" id="8964415at2"/>
<gene>
    <name evidence="3" type="ORF">GJV26_00455</name>
</gene>
<feature type="domain" description="ISXO2-like transposase" evidence="2">
    <location>
        <begin position="118"/>
        <end position="295"/>
    </location>
</feature>
<dbReference type="SMART" id="SM01126">
    <property type="entry name" value="DDE_Tnp_IS1595"/>
    <property type="match status" value="1"/>
</dbReference>
<reference evidence="3 4" key="1">
    <citation type="submission" date="2019-11" db="EMBL/GenBank/DDBJ databases">
        <title>Draft Genome Sequences of Six Type Strains of the Genus Massilia.</title>
        <authorList>
            <person name="Miess H."/>
            <person name="Frediansyah A."/>
            <person name="Goeker M."/>
            <person name="Gross H."/>
        </authorList>
    </citation>
    <scope>NUCLEOTIDE SEQUENCE [LARGE SCALE GENOMIC DNA]</scope>
    <source>
        <strain evidence="3 4">DSM 17513</strain>
    </source>
</reference>
<organism evidence="3 4">
    <name type="scientific">Pseudoduganella dura</name>
    <dbReference type="NCBI Taxonomy" id="321982"/>
    <lineage>
        <taxon>Bacteria</taxon>
        <taxon>Pseudomonadati</taxon>
        <taxon>Pseudomonadota</taxon>
        <taxon>Betaproteobacteria</taxon>
        <taxon>Burkholderiales</taxon>
        <taxon>Oxalobacteraceae</taxon>
        <taxon>Telluria group</taxon>
        <taxon>Pseudoduganella</taxon>
    </lineage>
</organism>
<evidence type="ECO:0000256" key="1">
    <source>
        <dbReference type="SAM" id="MobiDB-lite"/>
    </source>
</evidence>
<evidence type="ECO:0000259" key="2">
    <source>
        <dbReference type="SMART" id="SM01126"/>
    </source>
</evidence>
<dbReference type="EMBL" id="WNWM01000002">
    <property type="protein sequence ID" value="MUI10969.1"/>
    <property type="molecule type" value="Genomic_DNA"/>
</dbReference>
<accession>A0A6I3X2D3</accession>
<feature type="region of interest" description="Disordered" evidence="1">
    <location>
        <begin position="144"/>
        <end position="176"/>
    </location>
</feature>
<evidence type="ECO:0000313" key="3">
    <source>
        <dbReference type="EMBL" id="MUI10969.1"/>
    </source>
</evidence>
<dbReference type="AlphaFoldDB" id="A0A6I3X2D3"/>
<protein>
    <submittedName>
        <fullName evidence="3">IS1595 family transposase</fullName>
    </submittedName>
</protein>
<dbReference type="Pfam" id="PF12762">
    <property type="entry name" value="DDE_Tnp_IS1595"/>
    <property type="match status" value="1"/>
</dbReference>
<name>A0A6I3X2D3_9BURK</name>
<keyword evidence="4" id="KW-1185">Reference proteome</keyword>
<sequence>MQGFLAAAVDPKQCLALIEAAAEKRPCPHCGGSRCHRCGQANGLQRYRCIGCRHSFNALTGTPLARLRLRDKWLPNLQCLIESRTVRAAAERVAVAKSTSFRWRHRFIAAVRQERRPRLSGIAESDEGGVLACKRAPLRRQRAELAETPTSPYHLESQKGSRHLDRPARKRGGKATRRGISREFDCILVARDRNRHTCDFVTGRGPVTARQLATHLLPVLAHDVLLVSDSAKAYEVFAKQAGVTHEAVNVQAGIRARGAVHIQGVNGWHRRFKTWLRRFNGVASRYLANYTGWQRVLDAAALTAPAHWLRVAVAPG</sequence>
<evidence type="ECO:0000313" key="4">
    <source>
        <dbReference type="Proteomes" id="UP000431684"/>
    </source>
</evidence>
<feature type="compositionally biased region" description="Basic and acidic residues" evidence="1">
    <location>
        <begin position="156"/>
        <end position="167"/>
    </location>
</feature>
<comment type="caution">
    <text evidence="3">The sequence shown here is derived from an EMBL/GenBank/DDBJ whole genome shotgun (WGS) entry which is preliminary data.</text>
</comment>
<dbReference type="NCBIfam" id="NF033547">
    <property type="entry name" value="transpos_IS1595"/>
    <property type="match status" value="1"/>
</dbReference>